<dbReference type="Proteomes" id="UP000308197">
    <property type="component" value="Unassembled WGS sequence"/>
</dbReference>
<protein>
    <submittedName>
        <fullName evidence="2">Uncharacterized protein</fullName>
    </submittedName>
</protein>
<evidence type="ECO:0000313" key="2">
    <source>
        <dbReference type="EMBL" id="TFK83119.1"/>
    </source>
</evidence>
<accession>A0A5C3P268</accession>
<feature type="region of interest" description="Disordered" evidence="1">
    <location>
        <begin position="100"/>
        <end position="166"/>
    </location>
</feature>
<keyword evidence="3" id="KW-1185">Reference proteome</keyword>
<sequence length="265" mass="28880">MAPRFTATGTPSSKKPATSARKRAASSQQHPRCNINSWSLFMKAFHVKIQRDLKEKGIEGRRVPQSLKVYIQQAWASAPAPTKPYFQQLAAVARKSAQAPPPAHITHQEEDVGRPDIEVQDDGTGIGSSSSGAVPDIREAEGEGEDGYEGEWENEEVDDQAGPRRPRLTITLPARRSFSKDAWASPLTELSEDLDGSLFTPVRNDTCAGQVSPGTTAEHGPLEVDAAATVLHEAAEEDHDTVMHAKLPRLTLNVESIQTVYAPWL</sequence>
<feature type="compositionally biased region" description="Acidic residues" evidence="1">
    <location>
        <begin position="142"/>
        <end position="159"/>
    </location>
</feature>
<evidence type="ECO:0000313" key="3">
    <source>
        <dbReference type="Proteomes" id="UP000308197"/>
    </source>
</evidence>
<feature type="compositionally biased region" description="Polar residues" evidence="1">
    <location>
        <begin position="7"/>
        <end position="16"/>
    </location>
</feature>
<evidence type="ECO:0000256" key="1">
    <source>
        <dbReference type="SAM" id="MobiDB-lite"/>
    </source>
</evidence>
<dbReference type="EMBL" id="ML211420">
    <property type="protein sequence ID" value="TFK83119.1"/>
    <property type="molecule type" value="Genomic_DNA"/>
</dbReference>
<feature type="region of interest" description="Disordered" evidence="1">
    <location>
        <begin position="1"/>
        <end position="31"/>
    </location>
</feature>
<dbReference type="InParanoid" id="A0A5C3P268"/>
<organism evidence="2 3">
    <name type="scientific">Polyporus arcularius HHB13444</name>
    <dbReference type="NCBI Taxonomy" id="1314778"/>
    <lineage>
        <taxon>Eukaryota</taxon>
        <taxon>Fungi</taxon>
        <taxon>Dikarya</taxon>
        <taxon>Basidiomycota</taxon>
        <taxon>Agaricomycotina</taxon>
        <taxon>Agaricomycetes</taxon>
        <taxon>Polyporales</taxon>
        <taxon>Polyporaceae</taxon>
        <taxon>Polyporus</taxon>
    </lineage>
</organism>
<dbReference type="AlphaFoldDB" id="A0A5C3P268"/>
<feature type="compositionally biased region" description="Basic and acidic residues" evidence="1">
    <location>
        <begin position="106"/>
        <end position="117"/>
    </location>
</feature>
<gene>
    <name evidence="2" type="ORF">K466DRAFT_666075</name>
</gene>
<name>A0A5C3P268_9APHY</name>
<proteinExistence type="predicted"/>
<reference evidence="2 3" key="1">
    <citation type="journal article" date="2019" name="Nat. Ecol. Evol.">
        <title>Megaphylogeny resolves global patterns of mushroom evolution.</title>
        <authorList>
            <person name="Varga T."/>
            <person name="Krizsan K."/>
            <person name="Foldi C."/>
            <person name="Dima B."/>
            <person name="Sanchez-Garcia M."/>
            <person name="Sanchez-Ramirez S."/>
            <person name="Szollosi G.J."/>
            <person name="Szarkandi J.G."/>
            <person name="Papp V."/>
            <person name="Albert L."/>
            <person name="Andreopoulos W."/>
            <person name="Angelini C."/>
            <person name="Antonin V."/>
            <person name="Barry K.W."/>
            <person name="Bougher N.L."/>
            <person name="Buchanan P."/>
            <person name="Buyck B."/>
            <person name="Bense V."/>
            <person name="Catcheside P."/>
            <person name="Chovatia M."/>
            <person name="Cooper J."/>
            <person name="Damon W."/>
            <person name="Desjardin D."/>
            <person name="Finy P."/>
            <person name="Geml J."/>
            <person name="Haridas S."/>
            <person name="Hughes K."/>
            <person name="Justo A."/>
            <person name="Karasinski D."/>
            <person name="Kautmanova I."/>
            <person name="Kiss B."/>
            <person name="Kocsube S."/>
            <person name="Kotiranta H."/>
            <person name="LaButti K.M."/>
            <person name="Lechner B.E."/>
            <person name="Liimatainen K."/>
            <person name="Lipzen A."/>
            <person name="Lukacs Z."/>
            <person name="Mihaltcheva S."/>
            <person name="Morgado L.N."/>
            <person name="Niskanen T."/>
            <person name="Noordeloos M.E."/>
            <person name="Ohm R.A."/>
            <person name="Ortiz-Santana B."/>
            <person name="Ovrebo C."/>
            <person name="Racz N."/>
            <person name="Riley R."/>
            <person name="Savchenko A."/>
            <person name="Shiryaev A."/>
            <person name="Soop K."/>
            <person name="Spirin V."/>
            <person name="Szebenyi C."/>
            <person name="Tomsovsky M."/>
            <person name="Tulloss R.E."/>
            <person name="Uehling J."/>
            <person name="Grigoriev I.V."/>
            <person name="Vagvolgyi C."/>
            <person name="Papp T."/>
            <person name="Martin F.M."/>
            <person name="Miettinen O."/>
            <person name="Hibbett D.S."/>
            <person name="Nagy L.G."/>
        </authorList>
    </citation>
    <scope>NUCLEOTIDE SEQUENCE [LARGE SCALE GENOMIC DNA]</scope>
    <source>
        <strain evidence="2 3">HHB13444</strain>
    </source>
</reference>